<evidence type="ECO:0000313" key="2">
    <source>
        <dbReference type="Proteomes" id="UP000195128"/>
    </source>
</evidence>
<reference evidence="1 2" key="1">
    <citation type="submission" date="2017-01" db="EMBL/GenBank/DDBJ databases">
        <authorList>
            <person name="Mah S.A."/>
            <person name="Swanson W.J."/>
            <person name="Moy G.W."/>
            <person name="Vacquier V.D."/>
        </authorList>
    </citation>
    <scope>NUCLEOTIDE SEQUENCE [LARGE SCALE GENOMIC DNA]</scope>
    <source>
        <strain evidence="1">PDD-32b-74</strain>
    </source>
</reference>
<gene>
    <name evidence="1" type="ORF">BW686_03295</name>
</gene>
<dbReference type="Proteomes" id="UP000195128">
    <property type="component" value="Unassembled WGS sequence"/>
</dbReference>
<dbReference type="EMBL" id="MTSA01000002">
    <property type="protein sequence ID" value="OUM09010.1"/>
    <property type="molecule type" value="Genomic_DNA"/>
</dbReference>
<dbReference type="AlphaFoldDB" id="A0A244EYH5"/>
<comment type="caution">
    <text evidence="1">The sequence shown here is derived from an EMBL/GenBank/DDBJ whole genome shotgun (WGS) entry which is preliminary data.</text>
</comment>
<organism evidence="1 2">
    <name type="scientific">Pseudomonas syringae</name>
    <dbReference type="NCBI Taxonomy" id="317"/>
    <lineage>
        <taxon>Bacteria</taxon>
        <taxon>Pseudomonadati</taxon>
        <taxon>Pseudomonadota</taxon>
        <taxon>Gammaproteobacteria</taxon>
        <taxon>Pseudomonadales</taxon>
        <taxon>Pseudomonadaceae</taxon>
        <taxon>Pseudomonas</taxon>
    </lineage>
</organism>
<dbReference type="PROSITE" id="PS51257">
    <property type="entry name" value="PROKAR_LIPOPROTEIN"/>
    <property type="match status" value="1"/>
</dbReference>
<protein>
    <submittedName>
        <fullName evidence="1">Uncharacterized protein</fullName>
    </submittedName>
</protein>
<proteinExistence type="predicted"/>
<sequence length="79" mass="8944">MFCHRFDLFTITVELAVNNLGVCACSPLCTRCVALWLNFDQCFRANFSRVLSTAFGLVVHTAFLSANPVDKSVNKRWKE</sequence>
<accession>A0A244EYH5</accession>
<name>A0A244EYH5_PSESX</name>
<evidence type="ECO:0000313" key="1">
    <source>
        <dbReference type="EMBL" id="OUM09010.1"/>
    </source>
</evidence>